<dbReference type="Proteomes" id="UP000214720">
    <property type="component" value="Unassembled WGS sequence"/>
</dbReference>
<dbReference type="EMBL" id="MTHB01000260">
    <property type="protein sequence ID" value="OXC73033.1"/>
    <property type="molecule type" value="Genomic_DNA"/>
</dbReference>
<comment type="caution">
    <text evidence="2">The sequence shown here is derived from an EMBL/GenBank/DDBJ whole genome shotgun (WGS) entry which is preliminary data.</text>
</comment>
<proteinExistence type="predicted"/>
<name>A0A226XBC5_CABSO</name>
<reference evidence="3" key="1">
    <citation type="submission" date="2017-01" db="EMBL/GenBank/DDBJ databases">
        <title>Genome Analysis of Deinococcus marmoris KOPRI26562.</title>
        <authorList>
            <person name="Kim J.H."/>
            <person name="Oh H.-M."/>
        </authorList>
    </citation>
    <scope>NUCLEOTIDE SEQUENCE [LARGE SCALE GENOMIC DNA]</scope>
    <source>
        <strain evidence="3">PAMC 26633</strain>
    </source>
</reference>
<protein>
    <submittedName>
        <fullName evidence="2">Uncharacterized protein</fullName>
    </submittedName>
</protein>
<accession>A0A226XBC5</accession>
<gene>
    <name evidence="2" type="ORF">BSU04_00020</name>
    <name evidence="1" type="ORF">BSU04_38975</name>
</gene>
<evidence type="ECO:0000313" key="1">
    <source>
        <dbReference type="EMBL" id="OXC73033.1"/>
    </source>
</evidence>
<dbReference type="AlphaFoldDB" id="A0A226XBC5"/>
<sequence>MYGLPVASYAVYEPVPSLPTETVFATLATDPEPSATASLADA</sequence>
<organism evidence="2 3">
    <name type="scientific">Caballeronia sordidicola</name>
    <name type="common">Burkholderia sordidicola</name>
    <dbReference type="NCBI Taxonomy" id="196367"/>
    <lineage>
        <taxon>Bacteria</taxon>
        <taxon>Pseudomonadati</taxon>
        <taxon>Pseudomonadota</taxon>
        <taxon>Betaproteobacteria</taxon>
        <taxon>Burkholderiales</taxon>
        <taxon>Burkholderiaceae</taxon>
        <taxon>Caballeronia</taxon>
    </lineage>
</organism>
<reference evidence="2" key="2">
    <citation type="submission" date="2017-01" db="EMBL/GenBank/DDBJ databases">
        <authorList>
            <person name="Mah S.A."/>
            <person name="Swanson W.J."/>
            <person name="Moy G.W."/>
            <person name="Vacquier V.D."/>
        </authorList>
    </citation>
    <scope>NUCLEOTIDE SEQUENCE</scope>
    <source>
        <strain evidence="2">PAMC 26633</strain>
    </source>
</reference>
<evidence type="ECO:0000313" key="3">
    <source>
        <dbReference type="Proteomes" id="UP000214720"/>
    </source>
</evidence>
<dbReference type="EMBL" id="MTHB01000003">
    <property type="protein sequence ID" value="OXC80741.1"/>
    <property type="molecule type" value="Genomic_DNA"/>
</dbReference>
<evidence type="ECO:0000313" key="2">
    <source>
        <dbReference type="EMBL" id="OXC80741.1"/>
    </source>
</evidence>